<name>A0ABQ5CUX6_9ASTR</name>
<reference evidence="4" key="2">
    <citation type="submission" date="2022-01" db="EMBL/GenBank/DDBJ databases">
        <authorList>
            <person name="Yamashiro T."/>
            <person name="Shiraishi A."/>
            <person name="Satake H."/>
            <person name="Nakayama K."/>
        </authorList>
    </citation>
    <scope>NUCLEOTIDE SEQUENCE</scope>
</reference>
<evidence type="ECO:0000256" key="1">
    <source>
        <dbReference type="SAM" id="MobiDB-lite"/>
    </source>
</evidence>
<gene>
    <name evidence="4" type="ORF">Tco_0911126</name>
</gene>
<dbReference type="InterPro" id="IPR025398">
    <property type="entry name" value="DUF4371"/>
</dbReference>
<dbReference type="InterPro" id="IPR008906">
    <property type="entry name" value="HATC_C_dom"/>
</dbReference>
<proteinExistence type="predicted"/>
<dbReference type="PANTHER" id="PTHR45749:SF35">
    <property type="entry name" value="AC-LIKE TRANSPOSASE-RELATED"/>
    <property type="match status" value="1"/>
</dbReference>
<feature type="domain" description="HAT C-terminal dimerisation" evidence="2">
    <location>
        <begin position="515"/>
        <end position="593"/>
    </location>
</feature>
<feature type="compositionally biased region" description="Basic residues" evidence="1">
    <location>
        <begin position="1"/>
        <end position="19"/>
    </location>
</feature>
<dbReference type="InterPro" id="IPR012337">
    <property type="entry name" value="RNaseH-like_sf"/>
</dbReference>
<evidence type="ECO:0000259" key="2">
    <source>
        <dbReference type="Pfam" id="PF05699"/>
    </source>
</evidence>
<feature type="region of interest" description="Disordered" evidence="1">
    <location>
        <begin position="1"/>
        <end position="27"/>
    </location>
</feature>
<dbReference type="Proteomes" id="UP001151760">
    <property type="component" value="Unassembled WGS sequence"/>
</dbReference>
<dbReference type="Pfam" id="PF14291">
    <property type="entry name" value="DUF4371"/>
    <property type="match status" value="1"/>
</dbReference>
<comment type="caution">
    <text evidence="4">The sequence shown here is derived from an EMBL/GenBank/DDBJ whole genome shotgun (WGS) entry which is preliminary data.</text>
</comment>
<dbReference type="PANTHER" id="PTHR45749">
    <property type="match status" value="1"/>
</dbReference>
<feature type="region of interest" description="Disordered" evidence="1">
    <location>
        <begin position="40"/>
        <end position="64"/>
    </location>
</feature>
<sequence>MPPRLRKHASGHSKRLKKRKFEESKKKEFGSMHRYVKIKSDVASENLNVDTNNSDSDSSTDESADDINVKNMEADNINYNDDVNDVDVRVNDQNDQAKDRDASVNADHVDIFDPKNWDNLTSDMIKILVAEGPKRDKSIEKGNLANEGFGDWQHLGTRLKEHEVSFEHINNMAKWFKMHRRLKKNETIDKVEQNQFEKERDHWKNVIFRVICIVKFLAKHNLAFRGSNKRLHQNNNGNFLGLIEMLEVFDLFIKEHVRRITSEEVHFHYLGHSIQNELIQLLAHEIRSAIIKKIKQAKYFSVILDCNPNISHQEQMSLILRYVNVCSTCVSVEESFLGFLNVDDTTGQGLFNVTQAELKALDLDIDDVLCQGYDNGSNMKGKHLSKNLQSDDMLINVAMTEVQYLLSFFKEFRVIRKRQFDEDHVERDVILSAEESFKVNYFFYIINQAIVSLTTRFEQYKEYEDIFGFLFTCDKLKLYDDNRLKSCCSRLEAALKNGDQSDIDANELYVELRSLNNYLSNENMRPLDVLIFLKQDDCYPNAIFAYRVLLTIPITVASAERSFSKLKLLKSYLRSTMSQERLNGLAFIAIENDILESVNYDDLINNFASKNARRITLFK</sequence>
<dbReference type="Pfam" id="PF05699">
    <property type="entry name" value="Dimer_Tnp_hAT"/>
    <property type="match status" value="1"/>
</dbReference>
<accession>A0ABQ5CUX6</accession>
<organism evidence="4 5">
    <name type="scientific">Tanacetum coccineum</name>
    <dbReference type="NCBI Taxonomy" id="301880"/>
    <lineage>
        <taxon>Eukaryota</taxon>
        <taxon>Viridiplantae</taxon>
        <taxon>Streptophyta</taxon>
        <taxon>Embryophyta</taxon>
        <taxon>Tracheophyta</taxon>
        <taxon>Spermatophyta</taxon>
        <taxon>Magnoliopsida</taxon>
        <taxon>eudicotyledons</taxon>
        <taxon>Gunneridae</taxon>
        <taxon>Pentapetalae</taxon>
        <taxon>asterids</taxon>
        <taxon>campanulids</taxon>
        <taxon>Asterales</taxon>
        <taxon>Asteraceae</taxon>
        <taxon>Asteroideae</taxon>
        <taxon>Anthemideae</taxon>
        <taxon>Anthemidinae</taxon>
        <taxon>Tanacetum</taxon>
    </lineage>
</organism>
<evidence type="ECO:0000313" key="4">
    <source>
        <dbReference type="EMBL" id="GJT30851.1"/>
    </source>
</evidence>
<evidence type="ECO:0000259" key="3">
    <source>
        <dbReference type="Pfam" id="PF14291"/>
    </source>
</evidence>
<protein>
    <submittedName>
        <fullName evidence="4">Zinc finger MYM-type protein 1</fullName>
    </submittedName>
</protein>
<dbReference type="SUPFAM" id="SSF53098">
    <property type="entry name" value="Ribonuclease H-like"/>
    <property type="match status" value="1"/>
</dbReference>
<feature type="domain" description="DUF4371" evidence="3">
    <location>
        <begin position="147"/>
        <end position="382"/>
    </location>
</feature>
<evidence type="ECO:0000313" key="5">
    <source>
        <dbReference type="Proteomes" id="UP001151760"/>
    </source>
</evidence>
<reference evidence="4" key="1">
    <citation type="journal article" date="2022" name="Int. J. Mol. Sci.">
        <title>Draft Genome of Tanacetum Coccineum: Genomic Comparison of Closely Related Tanacetum-Family Plants.</title>
        <authorList>
            <person name="Yamashiro T."/>
            <person name="Shiraishi A."/>
            <person name="Nakayama K."/>
            <person name="Satake H."/>
        </authorList>
    </citation>
    <scope>NUCLEOTIDE SEQUENCE</scope>
</reference>
<keyword evidence="5" id="KW-1185">Reference proteome</keyword>
<dbReference type="EMBL" id="BQNB010014659">
    <property type="protein sequence ID" value="GJT30851.1"/>
    <property type="molecule type" value="Genomic_DNA"/>
</dbReference>